<feature type="transmembrane region" description="Helical" evidence="1">
    <location>
        <begin position="31"/>
        <end position="51"/>
    </location>
</feature>
<organism evidence="2 3">
    <name type="scientific">Fodinisporobacter ferrooxydans</name>
    <dbReference type="NCBI Taxonomy" id="2901836"/>
    <lineage>
        <taxon>Bacteria</taxon>
        <taxon>Bacillati</taxon>
        <taxon>Bacillota</taxon>
        <taxon>Bacilli</taxon>
        <taxon>Bacillales</taxon>
        <taxon>Alicyclobacillaceae</taxon>
        <taxon>Fodinisporobacter</taxon>
    </lineage>
</organism>
<evidence type="ECO:0000256" key="1">
    <source>
        <dbReference type="SAM" id="Phobius"/>
    </source>
</evidence>
<evidence type="ECO:0000313" key="2">
    <source>
        <dbReference type="EMBL" id="UOF90219.1"/>
    </source>
</evidence>
<feature type="transmembrane region" description="Helical" evidence="1">
    <location>
        <begin position="91"/>
        <end position="111"/>
    </location>
</feature>
<name>A0ABY4CIM4_9BACL</name>
<feature type="transmembrane region" description="Helical" evidence="1">
    <location>
        <begin position="63"/>
        <end position="85"/>
    </location>
</feature>
<keyword evidence="1" id="KW-1133">Transmembrane helix</keyword>
<protein>
    <submittedName>
        <fullName evidence="2">Uncharacterized protein</fullName>
    </submittedName>
</protein>
<dbReference type="EMBL" id="CP089291">
    <property type="protein sequence ID" value="UOF90219.1"/>
    <property type="molecule type" value="Genomic_DNA"/>
</dbReference>
<dbReference type="Proteomes" id="UP000830167">
    <property type="component" value="Chromosome"/>
</dbReference>
<keyword evidence="1" id="KW-0472">Membrane</keyword>
<gene>
    <name evidence="2" type="ORF">LSG31_20545</name>
</gene>
<proteinExistence type="predicted"/>
<dbReference type="RefSeq" id="WP_347436910.1">
    <property type="nucleotide sequence ID" value="NZ_CP089291.1"/>
</dbReference>
<evidence type="ECO:0000313" key="3">
    <source>
        <dbReference type="Proteomes" id="UP000830167"/>
    </source>
</evidence>
<sequence>MALAISVFITWLVIIILSLIPKKLSELDMVFLYFVNTIFELSIFTIVHLNLRWIDVSDSVEKSFADLVLRIIMNPLLIIISSNVLLYSWKIAKWVIVGGMILSFIFLQKLFEWLGIVTLHHWNIFYTLVMFACYVAFSRFMAWWIVRADPKEVNVK</sequence>
<feature type="transmembrane region" description="Helical" evidence="1">
    <location>
        <begin position="123"/>
        <end position="146"/>
    </location>
</feature>
<accession>A0ABY4CIM4</accession>
<keyword evidence="3" id="KW-1185">Reference proteome</keyword>
<reference evidence="2" key="1">
    <citation type="submission" date="2021-12" db="EMBL/GenBank/DDBJ databases">
        <title>Alicyclobacillaceae gen. nov., sp. nov., isolated from chalcocite enrichment system.</title>
        <authorList>
            <person name="Jiang Z."/>
        </authorList>
    </citation>
    <scope>NUCLEOTIDE SEQUENCE</scope>
    <source>
        <strain evidence="2">MYW30-H2</strain>
    </source>
</reference>
<keyword evidence="1" id="KW-0812">Transmembrane</keyword>